<gene>
    <name evidence="2" type="ORF">AWN73_18205</name>
</gene>
<name>A0A2S7F716_CLOBU</name>
<dbReference type="Gene3D" id="3.40.50.10170">
    <property type="match status" value="1"/>
</dbReference>
<dbReference type="AlphaFoldDB" id="A0A2S7F716"/>
<dbReference type="PANTHER" id="PTHR33434">
    <property type="entry name" value="DEGV DOMAIN-CONTAINING PROTEIN DR_1986-RELATED"/>
    <property type="match status" value="1"/>
</dbReference>
<accession>A0A2S7F716</accession>
<evidence type="ECO:0000313" key="2">
    <source>
        <dbReference type="EMBL" id="PPV12640.1"/>
    </source>
</evidence>
<dbReference type="PANTHER" id="PTHR33434:SF8">
    <property type="entry name" value="DEGV DOMAIN-CONTAINING PROTEIN SPR1019"/>
    <property type="match status" value="1"/>
</dbReference>
<evidence type="ECO:0000256" key="1">
    <source>
        <dbReference type="ARBA" id="ARBA00023121"/>
    </source>
</evidence>
<dbReference type="PROSITE" id="PS51482">
    <property type="entry name" value="DEGV"/>
    <property type="match status" value="1"/>
</dbReference>
<dbReference type="Gene3D" id="3.30.1180.10">
    <property type="match status" value="1"/>
</dbReference>
<sequence>MIRIISDSSTLYTIEEGKKHDIDIAPLAVTINGKSYLENEEITSDEFITMIKDGNIPVSSQPAVGDVINLYEKYPEDEIINITMADGLSGTYNSACMAKKLCDNSERIEVVNSKTLCLPQRYIVDTAVSLSKSGKTKEEIIKIIKNLIESTKSFLIPKDFEYLVRGGRLSPLVGKIAGVIKLVPVVTLSDDSTSLVKFTTKRTFKKAVEKICDNLLENGFSNAYKIFISHGGNEESAKLAKEIIFENINEAEIEIYKLGPAFITQGGPGCIAIQTIKKY</sequence>
<dbReference type="InterPro" id="IPR003797">
    <property type="entry name" value="DegV"/>
</dbReference>
<reference evidence="2 3" key="1">
    <citation type="submission" date="2016-01" db="EMBL/GenBank/DDBJ databases">
        <title>Characterization of the Clostridium difficile lineages that are prevalent in Hong Kong and China.</title>
        <authorList>
            <person name="Kwok J.S.-L."/>
            <person name="Lam W.-Y."/>
            <person name="Ip M."/>
            <person name="Chan T.-F."/>
            <person name="Hawkey P.M."/>
            <person name="Tsui S.K.-W."/>
        </authorList>
    </citation>
    <scope>NUCLEOTIDE SEQUENCE [LARGE SCALE GENOMIC DNA]</scope>
    <source>
        <strain evidence="2 3">300064</strain>
    </source>
</reference>
<protein>
    <submittedName>
        <fullName evidence="2">Fatty acid-binding protein DegV</fullName>
    </submittedName>
</protein>
<dbReference type="EMBL" id="LRDH01000136">
    <property type="protein sequence ID" value="PPV12640.1"/>
    <property type="molecule type" value="Genomic_DNA"/>
</dbReference>
<proteinExistence type="predicted"/>
<dbReference type="NCBIfam" id="TIGR00762">
    <property type="entry name" value="DegV"/>
    <property type="match status" value="1"/>
</dbReference>
<dbReference type="InterPro" id="IPR050270">
    <property type="entry name" value="DegV_domain_contain"/>
</dbReference>
<comment type="caution">
    <text evidence="2">The sequence shown here is derived from an EMBL/GenBank/DDBJ whole genome shotgun (WGS) entry which is preliminary data.</text>
</comment>
<evidence type="ECO:0000313" key="3">
    <source>
        <dbReference type="Proteomes" id="UP000238081"/>
    </source>
</evidence>
<dbReference type="Pfam" id="PF02645">
    <property type="entry name" value="DegV"/>
    <property type="match status" value="1"/>
</dbReference>
<keyword evidence="1" id="KW-0446">Lipid-binding</keyword>
<dbReference type="SUPFAM" id="SSF82549">
    <property type="entry name" value="DAK1/DegV-like"/>
    <property type="match status" value="1"/>
</dbReference>
<dbReference type="RefSeq" id="WP_043665807.1">
    <property type="nucleotide sequence ID" value="NZ_CANCWB010000002.1"/>
</dbReference>
<organism evidence="2 3">
    <name type="scientific">Clostridium butyricum</name>
    <dbReference type="NCBI Taxonomy" id="1492"/>
    <lineage>
        <taxon>Bacteria</taxon>
        <taxon>Bacillati</taxon>
        <taxon>Bacillota</taxon>
        <taxon>Clostridia</taxon>
        <taxon>Eubacteriales</taxon>
        <taxon>Clostridiaceae</taxon>
        <taxon>Clostridium</taxon>
    </lineage>
</organism>
<dbReference type="Proteomes" id="UP000238081">
    <property type="component" value="Unassembled WGS sequence"/>
</dbReference>
<dbReference type="InterPro" id="IPR043168">
    <property type="entry name" value="DegV_C"/>
</dbReference>
<dbReference type="GO" id="GO:0008289">
    <property type="term" value="F:lipid binding"/>
    <property type="evidence" value="ECO:0007669"/>
    <property type="project" value="UniProtKB-KW"/>
</dbReference>